<dbReference type="OrthoDB" id="10585847at2759"/>
<dbReference type="AlphaFoldDB" id="B6H3H6"/>
<sequence>MAHYNAESMSWALVTTLFRICETSAPVVTHHTRGPDGSGRLLSLIRLCFCCAVCLEPKPEVGPDPYYHLMRAEGLGSHALCQGDTITNDAAPCCFISPGALEKCVCVCATADAKSGVCAWQREFLWYLLSLVRLYWVLQVRTRNCTEVIYYVGIIYGWYWTWDYNGRGTVDHRGFLPHWPPGRTFTSAGQHTYNKDYEAYKNKKKRRARQSAAVIAGGGDGGW</sequence>
<dbReference type="HOGENOM" id="CLU_1240480_0_0_1"/>
<accession>B6H3H6</accession>
<dbReference type="VEuPathDB" id="FungiDB:PCH_Pc13g06430"/>
<dbReference type="OMA" id="LFRICET"/>
<gene>
    <name evidence="1" type="ORF">Pc13g06430</name>
    <name evidence="1" type="ORF">PCH_Pc13g06430</name>
</gene>
<protein>
    <submittedName>
        <fullName evidence="1">Uncharacterized protein</fullName>
    </submittedName>
</protein>
<dbReference type="EMBL" id="AM920428">
    <property type="protein sequence ID" value="CAP91712.1"/>
    <property type="molecule type" value="Genomic_DNA"/>
</dbReference>
<organism evidence="1 2">
    <name type="scientific">Penicillium rubens (strain ATCC 28089 / DSM 1075 / NRRL 1951 / Wisconsin 54-1255)</name>
    <name type="common">Penicillium chrysogenum</name>
    <dbReference type="NCBI Taxonomy" id="500485"/>
    <lineage>
        <taxon>Eukaryota</taxon>
        <taxon>Fungi</taxon>
        <taxon>Dikarya</taxon>
        <taxon>Ascomycota</taxon>
        <taxon>Pezizomycotina</taxon>
        <taxon>Eurotiomycetes</taxon>
        <taxon>Eurotiomycetidae</taxon>
        <taxon>Eurotiales</taxon>
        <taxon>Aspergillaceae</taxon>
        <taxon>Penicillium</taxon>
        <taxon>Penicillium chrysogenum species complex</taxon>
    </lineage>
</organism>
<evidence type="ECO:0000313" key="2">
    <source>
        <dbReference type="Proteomes" id="UP000000724"/>
    </source>
</evidence>
<dbReference type="Proteomes" id="UP000000724">
    <property type="component" value="Contig Pc00c13"/>
</dbReference>
<evidence type="ECO:0000313" key="1">
    <source>
        <dbReference type="EMBL" id="CAP91712.1"/>
    </source>
</evidence>
<keyword evidence="2" id="KW-1185">Reference proteome</keyword>
<reference evidence="1 2" key="1">
    <citation type="journal article" date="2008" name="Nat. Biotechnol.">
        <title>Genome sequencing and analysis of the filamentous fungus Penicillium chrysogenum.</title>
        <authorList>
            <person name="van den Berg M.A."/>
            <person name="Albang R."/>
            <person name="Albermann K."/>
            <person name="Badger J.H."/>
            <person name="Daran J.-M."/>
            <person name="Driessen A.J.M."/>
            <person name="Garcia-Estrada C."/>
            <person name="Fedorova N.D."/>
            <person name="Harris D.M."/>
            <person name="Heijne W.H.M."/>
            <person name="Joardar V.S."/>
            <person name="Kiel J.A.K.W."/>
            <person name="Kovalchuk A."/>
            <person name="Martin J.F."/>
            <person name="Nierman W.C."/>
            <person name="Nijland J.G."/>
            <person name="Pronk J.T."/>
            <person name="Roubos J.A."/>
            <person name="van der Klei I.J."/>
            <person name="van Peij N.N.M.E."/>
            <person name="Veenhuis M."/>
            <person name="von Doehren H."/>
            <person name="Wagner C."/>
            <person name="Wortman J.R."/>
            <person name="Bovenberg R.A.L."/>
        </authorList>
    </citation>
    <scope>NUCLEOTIDE SEQUENCE [LARGE SCALE GENOMIC DNA]</scope>
    <source>
        <strain evidence="2">ATCC 28089 / DSM 1075 / NRRL 1951 / Wisconsin 54-1255</strain>
    </source>
</reference>
<proteinExistence type="predicted"/>
<name>B6H3H6_PENRW</name>